<dbReference type="PANTHER" id="PTHR43394:SF1">
    <property type="entry name" value="ATP-BINDING CASSETTE SUB-FAMILY B MEMBER 10, MITOCHONDRIAL"/>
    <property type="match status" value="1"/>
</dbReference>
<dbReference type="GO" id="GO:0005524">
    <property type="term" value="F:ATP binding"/>
    <property type="evidence" value="ECO:0007669"/>
    <property type="project" value="UniProtKB-KW"/>
</dbReference>
<dbReference type="PANTHER" id="PTHR43394">
    <property type="entry name" value="ATP-DEPENDENT PERMEASE MDL1, MITOCHONDRIAL"/>
    <property type="match status" value="1"/>
</dbReference>
<dbReference type="InterPro" id="IPR017871">
    <property type="entry name" value="ABC_transporter-like_CS"/>
</dbReference>
<feature type="transmembrane region" description="Helical" evidence="9">
    <location>
        <begin position="265"/>
        <end position="287"/>
    </location>
</feature>
<gene>
    <name evidence="12" type="ORF">H9705_03115</name>
</gene>
<feature type="domain" description="ABC transmembrane type-1" evidence="11">
    <location>
        <begin position="16"/>
        <end position="298"/>
    </location>
</feature>
<comment type="subcellular location">
    <subcellularLocation>
        <location evidence="1">Cell membrane</location>
        <topology evidence="1">Multi-pass membrane protein</topology>
    </subcellularLocation>
</comment>
<organism evidence="12 13">
    <name type="scientific">Candidatus Fusicatenibacter intestinigallinarum</name>
    <dbReference type="NCBI Taxonomy" id="2838598"/>
    <lineage>
        <taxon>Bacteria</taxon>
        <taxon>Bacillati</taxon>
        <taxon>Bacillota</taxon>
        <taxon>Clostridia</taxon>
        <taxon>Lachnospirales</taxon>
        <taxon>Lachnospiraceae</taxon>
        <taxon>Fusicatenibacter</taxon>
    </lineage>
</organism>
<evidence type="ECO:0000256" key="8">
    <source>
        <dbReference type="ARBA" id="ARBA00023136"/>
    </source>
</evidence>
<evidence type="ECO:0000313" key="12">
    <source>
        <dbReference type="EMBL" id="HJC14808.1"/>
    </source>
</evidence>
<keyword evidence="3" id="KW-1003">Cell membrane</keyword>
<dbReference type="InterPro" id="IPR039421">
    <property type="entry name" value="Type_1_exporter"/>
</dbReference>
<keyword evidence="7 9" id="KW-1133">Transmembrane helix</keyword>
<evidence type="ECO:0000256" key="2">
    <source>
        <dbReference type="ARBA" id="ARBA00022448"/>
    </source>
</evidence>
<dbReference type="PROSITE" id="PS50893">
    <property type="entry name" value="ABC_TRANSPORTER_2"/>
    <property type="match status" value="1"/>
</dbReference>
<dbReference type="GO" id="GO:0005886">
    <property type="term" value="C:plasma membrane"/>
    <property type="evidence" value="ECO:0007669"/>
    <property type="project" value="UniProtKB-SubCell"/>
</dbReference>
<evidence type="ECO:0000313" key="13">
    <source>
        <dbReference type="Proteomes" id="UP000823849"/>
    </source>
</evidence>
<evidence type="ECO:0000256" key="5">
    <source>
        <dbReference type="ARBA" id="ARBA00022741"/>
    </source>
</evidence>
<dbReference type="SUPFAM" id="SSF90123">
    <property type="entry name" value="ABC transporter transmembrane region"/>
    <property type="match status" value="1"/>
</dbReference>
<sequence>MKYLKVYLKNYRTDSILAPLFKMLEATFDLMVPIVVARIINVGIVNRDIGYILRCCGILILMALVGLVCSFTAQYFAAKAAIGSTTGLRHMLFEHIQTLGFSEMDTIGTSTLITRMTSDLNQVQSGLNLFLRLFLRSPFIVFGAMIMAFSIDVQMALIFVVVIPVLSVIVFGIMRWTAPRYKKIQSRLDGVTKSTRENLSGVRVIRAFGREESEVKQFSEANDSLVDLQLHVGRISALMNPLTYVVVNIGIIAILYAGADKVNSGVLLSGGIVALVNYMNQILVELVKLANLIVSISRALASLSRVEQVLDTKTAMTFPEKHMAADGSRPEHQASCPDDEAVRFDRVSLIYAGAGAESLTDISFSARKGQTIGVIGGTGSGKSSLVSLIPRFYDATSGQVSLMGQPIQTWDRESLRSRVSIVMQKAQLFAGTIRSNLLWGNPDATDEELWEALKTAQADDFVREKSAGLDEPVEQGGRNLSGGQRQRLTIARALVRKPEILILDDSASALDYATDAALRKALRALPGDVTVFIVSQRTSSLQHADQILVLDDGRLVGYGTHRELLDACGTYREIYESQFQKGDARQ</sequence>
<dbReference type="InterPro" id="IPR036640">
    <property type="entry name" value="ABC1_TM_sf"/>
</dbReference>
<evidence type="ECO:0000259" key="11">
    <source>
        <dbReference type="PROSITE" id="PS50929"/>
    </source>
</evidence>
<keyword evidence="2" id="KW-0813">Transport</keyword>
<reference evidence="12" key="2">
    <citation type="submission" date="2021-04" db="EMBL/GenBank/DDBJ databases">
        <authorList>
            <person name="Gilroy R."/>
        </authorList>
    </citation>
    <scope>NUCLEOTIDE SEQUENCE</scope>
    <source>
        <strain evidence="12">CHK185-5351</strain>
    </source>
</reference>
<accession>A0A9D2NA38</accession>
<comment type="caution">
    <text evidence="12">The sequence shown here is derived from an EMBL/GenBank/DDBJ whole genome shotgun (WGS) entry which is preliminary data.</text>
</comment>
<dbReference type="Proteomes" id="UP000823849">
    <property type="component" value="Unassembled WGS sequence"/>
</dbReference>
<proteinExistence type="predicted"/>
<dbReference type="FunFam" id="3.40.50.300:FF:000854">
    <property type="entry name" value="Multidrug ABC transporter ATP-binding protein"/>
    <property type="match status" value="1"/>
</dbReference>
<dbReference type="InterPro" id="IPR027417">
    <property type="entry name" value="P-loop_NTPase"/>
</dbReference>
<evidence type="ECO:0000256" key="3">
    <source>
        <dbReference type="ARBA" id="ARBA00022475"/>
    </source>
</evidence>
<evidence type="ECO:0000256" key="1">
    <source>
        <dbReference type="ARBA" id="ARBA00004651"/>
    </source>
</evidence>
<keyword evidence="5" id="KW-0547">Nucleotide-binding</keyword>
<protein>
    <submittedName>
        <fullName evidence="12">ABC transporter ATP-binding protein/permease</fullName>
    </submittedName>
</protein>
<evidence type="ECO:0000256" key="6">
    <source>
        <dbReference type="ARBA" id="ARBA00022840"/>
    </source>
</evidence>
<feature type="transmembrane region" description="Helical" evidence="9">
    <location>
        <begin position="133"/>
        <end position="151"/>
    </location>
</feature>
<dbReference type="Pfam" id="PF00664">
    <property type="entry name" value="ABC_membrane"/>
    <property type="match status" value="1"/>
</dbReference>
<evidence type="ECO:0000256" key="4">
    <source>
        <dbReference type="ARBA" id="ARBA00022692"/>
    </source>
</evidence>
<dbReference type="Gene3D" id="3.40.50.300">
    <property type="entry name" value="P-loop containing nucleotide triphosphate hydrolases"/>
    <property type="match status" value="1"/>
</dbReference>
<dbReference type="PROSITE" id="PS50929">
    <property type="entry name" value="ABC_TM1F"/>
    <property type="match status" value="1"/>
</dbReference>
<dbReference type="InterPro" id="IPR011527">
    <property type="entry name" value="ABC1_TM_dom"/>
</dbReference>
<keyword evidence="8 9" id="KW-0472">Membrane</keyword>
<dbReference type="PROSITE" id="PS00211">
    <property type="entry name" value="ABC_TRANSPORTER_1"/>
    <property type="match status" value="1"/>
</dbReference>
<dbReference type="EMBL" id="DWWU01000013">
    <property type="protein sequence ID" value="HJC14808.1"/>
    <property type="molecule type" value="Genomic_DNA"/>
</dbReference>
<dbReference type="InterPro" id="IPR003439">
    <property type="entry name" value="ABC_transporter-like_ATP-bd"/>
</dbReference>
<dbReference type="GO" id="GO:0015421">
    <property type="term" value="F:ABC-type oligopeptide transporter activity"/>
    <property type="evidence" value="ECO:0007669"/>
    <property type="project" value="TreeGrafter"/>
</dbReference>
<dbReference type="InterPro" id="IPR003593">
    <property type="entry name" value="AAA+_ATPase"/>
</dbReference>
<dbReference type="SMART" id="SM00382">
    <property type="entry name" value="AAA"/>
    <property type="match status" value="1"/>
</dbReference>
<name>A0A9D2NA38_9FIRM</name>
<feature type="transmembrane region" description="Helical" evidence="9">
    <location>
        <begin position="157"/>
        <end position="178"/>
    </location>
</feature>
<dbReference type="Pfam" id="PF00005">
    <property type="entry name" value="ABC_tran"/>
    <property type="match status" value="1"/>
</dbReference>
<dbReference type="SUPFAM" id="SSF52540">
    <property type="entry name" value="P-loop containing nucleoside triphosphate hydrolases"/>
    <property type="match status" value="1"/>
</dbReference>
<dbReference type="AlphaFoldDB" id="A0A9D2NA38"/>
<feature type="transmembrane region" description="Helical" evidence="9">
    <location>
        <begin position="242"/>
        <end position="259"/>
    </location>
</feature>
<dbReference type="Gene3D" id="1.20.1560.10">
    <property type="entry name" value="ABC transporter type 1, transmembrane domain"/>
    <property type="match status" value="1"/>
</dbReference>
<reference evidence="12" key="1">
    <citation type="journal article" date="2021" name="PeerJ">
        <title>Extensive microbial diversity within the chicken gut microbiome revealed by metagenomics and culture.</title>
        <authorList>
            <person name="Gilroy R."/>
            <person name="Ravi A."/>
            <person name="Getino M."/>
            <person name="Pursley I."/>
            <person name="Horton D.L."/>
            <person name="Alikhan N.F."/>
            <person name="Baker D."/>
            <person name="Gharbi K."/>
            <person name="Hall N."/>
            <person name="Watson M."/>
            <person name="Adriaenssens E.M."/>
            <person name="Foster-Nyarko E."/>
            <person name="Jarju S."/>
            <person name="Secka A."/>
            <person name="Antonio M."/>
            <person name="Oren A."/>
            <person name="Chaudhuri R.R."/>
            <person name="La Ragione R."/>
            <person name="Hildebrand F."/>
            <person name="Pallen M.J."/>
        </authorList>
    </citation>
    <scope>NUCLEOTIDE SEQUENCE</scope>
    <source>
        <strain evidence="12">CHK185-5351</strain>
    </source>
</reference>
<keyword evidence="4 9" id="KW-0812">Transmembrane</keyword>
<evidence type="ECO:0000259" key="10">
    <source>
        <dbReference type="PROSITE" id="PS50893"/>
    </source>
</evidence>
<evidence type="ECO:0000256" key="7">
    <source>
        <dbReference type="ARBA" id="ARBA00022989"/>
    </source>
</evidence>
<feature type="transmembrane region" description="Helical" evidence="9">
    <location>
        <begin position="51"/>
        <end position="73"/>
    </location>
</feature>
<keyword evidence="6 12" id="KW-0067">ATP-binding</keyword>
<feature type="domain" description="ABC transporter" evidence="10">
    <location>
        <begin position="342"/>
        <end position="577"/>
    </location>
</feature>
<evidence type="ECO:0000256" key="9">
    <source>
        <dbReference type="SAM" id="Phobius"/>
    </source>
</evidence>
<dbReference type="CDD" id="cd18548">
    <property type="entry name" value="ABC_6TM_Tm287_like"/>
    <property type="match status" value="1"/>
</dbReference>
<dbReference type="GO" id="GO:0016887">
    <property type="term" value="F:ATP hydrolysis activity"/>
    <property type="evidence" value="ECO:0007669"/>
    <property type="project" value="InterPro"/>
</dbReference>